<accession>A0ABW4FW81</accession>
<organism evidence="1 2">
    <name type="scientific">Pseudonocardia aurantiaca</name>
    <dbReference type="NCBI Taxonomy" id="75290"/>
    <lineage>
        <taxon>Bacteria</taxon>
        <taxon>Bacillati</taxon>
        <taxon>Actinomycetota</taxon>
        <taxon>Actinomycetes</taxon>
        <taxon>Pseudonocardiales</taxon>
        <taxon>Pseudonocardiaceae</taxon>
        <taxon>Pseudonocardia</taxon>
    </lineage>
</organism>
<dbReference type="Gene3D" id="3.20.20.60">
    <property type="entry name" value="Phosphoenolpyruvate-binding domains"/>
    <property type="match status" value="1"/>
</dbReference>
<name>A0ABW4FW81_9PSEU</name>
<dbReference type="SUPFAM" id="SSF51621">
    <property type="entry name" value="Phosphoenolpyruvate/pyruvate domain"/>
    <property type="match status" value="1"/>
</dbReference>
<evidence type="ECO:0000313" key="1">
    <source>
        <dbReference type="EMBL" id="MFD1534590.1"/>
    </source>
</evidence>
<proteinExistence type="predicted"/>
<gene>
    <name evidence="1" type="ORF">ACFSCY_34750</name>
</gene>
<sequence>MLSRPTAPRARLRELLATGTGPLVAPGAYDALTARLVEQAGFDAVYMTGFGTMASLRRSGWSGEARSATLRRSAYSLAP</sequence>
<comment type="caution">
    <text evidence="1">The sequence shown here is derived from an EMBL/GenBank/DDBJ whole genome shotgun (WGS) entry which is preliminary data.</text>
</comment>
<dbReference type="EMBL" id="JBHUCP010000038">
    <property type="protein sequence ID" value="MFD1534590.1"/>
    <property type="molecule type" value="Genomic_DNA"/>
</dbReference>
<dbReference type="RefSeq" id="WP_343981214.1">
    <property type="nucleotide sequence ID" value="NZ_BAAAJG010000013.1"/>
</dbReference>
<evidence type="ECO:0000313" key="2">
    <source>
        <dbReference type="Proteomes" id="UP001597145"/>
    </source>
</evidence>
<dbReference type="InterPro" id="IPR015813">
    <property type="entry name" value="Pyrv/PenolPyrv_kinase-like_dom"/>
</dbReference>
<keyword evidence="2" id="KW-1185">Reference proteome</keyword>
<dbReference type="Proteomes" id="UP001597145">
    <property type="component" value="Unassembled WGS sequence"/>
</dbReference>
<dbReference type="InterPro" id="IPR040442">
    <property type="entry name" value="Pyrv_kinase-like_dom_sf"/>
</dbReference>
<protein>
    <recommendedName>
        <fullName evidence="3">Carboxyvinyl-carboxyphosphonate phosphorylmutase</fullName>
    </recommendedName>
</protein>
<reference evidence="2" key="1">
    <citation type="journal article" date="2019" name="Int. J. Syst. Evol. Microbiol.">
        <title>The Global Catalogue of Microorganisms (GCM) 10K type strain sequencing project: providing services to taxonomists for standard genome sequencing and annotation.</title>
        <authorList>
            <consortium name="The Broad Institute Genomics Platform"/>
            <consortium name="The Broad Institute Genome Sequencing Center for Infectious Disease"/>
            <person name="Wu L."/>
            <person name="Ma J."/>
        </authorList>
    </citation>
    <scope>NUCLEOTIDE SEQUENCE [LARGE SCALE GENOMIC DNA]</scope>
    <source>
        <strain evidence="2">JCM 12165</strain>
    </source>
</reference>
<evidence type="ECO:0008006" key="3">
    <source>
        <dbReference type="Google" id="ProtNLM"/>
    </source>
</evidence>